<sequence>MTVYNDFVFSRVAKPPHSFRIRGMSARCEFRRLSDGDPVPCWIMTFDCTPEAPDSDLPYRGQIEHCAPIERQHLVFPTTTTIIEDHNNFYMKMIGIEAFYCGLQKTVPCGVHEQDLREPDQIRTLADFGFAKWIRADGGARSSKMGFATEVLRKLQREEHWFVGSRAVV</sequence>
<organism evidence="1 2">
    <name type="scientific">Elsinoe australis</name>
    <dbReference type="NCBI Taxonomy" id="40998"/>
    <lineage>
        <taxon>Eukaryota</taxon>
        <taxon>Fungi</taxon>
        <taxon>Dikarya</taxon>
        <taxon>Ascomycota</taxon>
        <taxon>Pezizomycotina</taxon>
        <taxon>Dothideomycetes</taxon>
        <taxon>Dothideomycetidae</taxon>
        <taxon>Myriangiales</taxon>
        <taxon>Elsinoaceae</taxon>
        <taxon>Elsinoe</taxon>
    </lineage>
</organism>
<gene>
    <name evidence="1" type="ORF">B9Z65_4860</name>
</gene>
<keyword evidence="2" id="KW-1185">Reference proteome</keyword>
<protein>
    <submittedName>
        <fullName evidence="1">Uncharacterized protein</fullName>
    </submittedName>
</protein>
<dbReference type="Proteomes" id="UP000243723">
    <property type="component" value="Unassembled WGS sequence"/>
</dbReference>
<dbReference type="AlphaFoldDB" id="A0A2P8A690"/>
<evidence type="ECO:0000313" key="2">
    <source>
        <dbReference type="Proteomes" id="UP000243723"/>
    </source>
</evidence>
<comment type="caution">
    <text evidence="1">The sequence shown here is derived from an EMBL/GenBank/DDBJ whole genome shotgun (WGS) entry which is preliminary data.</text>
</comment>
<evidence type="ECO:0000313" key="1">
    <source>
        <dbReference type="EMBL" id="PSK55982.1"/>
    </source>
</evidence>
<reference evidence="1 2" key="1">
    <citation type="submission" date="2017-05" db="EMBL/GenBank/DDBJ databases">
        <title>Draft genome sequence of Elsinoe australis.</title>
        <authorList>
            <person name="Cheng Q."/>
        </authorList>
    </citation>
    <scope>NUCLEOTIDE SEQUENCE [LARGE SCALE GENOMIC DNA]</scope>
    <source>
        <strain evidence="1 2">NL1</strain>
    </source>
</reference>
<accession>A0A2P8A690</accession>
<name>A0A2P8A690_9PEZI</name>
<dbReference type="EMBL" id="NHZQ01000066">
    <property type="protein sequence ID" value="PSK55982.1"/>
    <property type="molecule type" value="Genomic_DNA"/>
</dbReference>
<proteinExistence type="predicted"/>